<feature type="transmembrane region" description="Helical" evidence="15">
    <location>
        <begin position="317"/>
        <end position="337"/>
    </location>
</feature>
<dbReference type="EMBL" id="JAACNH010000003">
    <property type="protein sequence ID" value="KAG8448954.1"/>
    <property type="molecule type" value="Genomic_DNA"/>
</dbReference>
<keyword evidence="10 15" id="KW-0472">Membrane</keyword>
<dbReference type="FunFam" id="1.20.1250.20:FF:000092">
    <property type="entry name" value="Feline leukemia virus subgroup C receptor-related protein 2 isoform 1"/>
    <property type="match status" value="1"/>
</dbReference>
<dbReference type="PANTHER" id="PTHR10924:SF3">
    <property type="entry name" value="HEME TRANSPORTER FLVCR2"/>
    <property type="match status" value="1"/>
</dbReference>
<comment type="catalytic activity">
    <reaction evidence="13">
        <text>ethanolamine(in) = ethanolamine(out)</text>
        <dbReference type="Rhea" id="RHEA:32747"/>
        <dbReference type="ChEBI" id="CHEBI:57603"/>
    </reaction>
</comment>
<evidence type="ECO:0000313" key="17">
    <source>
        <dbReference type="EMBL" id="KAG8448954.1"/>
    </source>
</evidence>
<keyword evidence="18" id="KW-1185">Reference proteome</keyword>
<comment type="subcellular location">
    <subcellularLocation>
        <location evidence="3">Cell membrane</location>
        <topology evidence="3">Multi-pass membrane protein</topology>
    </subcellularLocation>
    <subcellularLocation>
        <location evidence="2">Endoplasmic reticulum membrane</location>
        <topology evidence="2">Multi-pass membrane protein</topology>
    </subcellularLocation>
    <subcellularLocation>
        <location evidence="1">Mitochondrion membrane</location>
        <topology evidence="1">Multi-pass membrane protein</topology>
    </subcellularLocation>
</comment>
<evidence type="ECO:0000256" key="11">
    <source>
        <dbReference type="ARBA" id="ARBA00035075"/>
    </source>
</evidence>
<dbReference type="GO" id="GO:0031966">
    <property type="term" value="C:mitochondrial membrane"/>
    <property type="evidence" value="ECO:0007669"/>
    <property type="project" value="UniProtKB-SubCell"/>
</dbReference>
<feature type="transmembrane region" description="Helical" evidence="15">
    <location>
        <begin position="218"/>
        <end position="242"/>
    </location>
</feature>
<feature type="transmembrane region" description="Helical" evidence="15">
    <location>
        <begin position="151"/>
        <end position="172"/>
    </location>
</feature>
<feature type="transmembrane region" description="Helical" evidence="15">
    <location>
        <begin position="278"/>
        <end position="297"/>
    </location>
</feature>
<reference evidence="17" key="1">
    <citation type="thesis" date="2020" institute="ProQuest LLC" country="789 East Eisenhower Parkway, Ann Arbor, MI, USA">
        <title>Comparative Genomics and Chromosome Evolution.</title>
        <authorList>
            <person name="Mudd A.B."/>
        </authorList>
    </citation>
    <scope>NUCLEOTIDE SEQUENCE</scope>
    <source>
        <strain evidence="17">Female2</strain>
        <tissue evidence="17">Blood</tissue>
    </source>
</reference>
<dbReference type="GO" id="GO:0015232">
    <property type="term" value="F:heme transmembrane transporter activity"/>
    <property type="evidence" value="ECO:0007669"/>
    <property type="project" value="TreeGrafter"/>
</dbReference>
<dbReference type="GO" id="GO:0005886">
    <property type="term" value="C:plasma membrane"/>
    <property type="evidence" value="ECO:0007669"/>
    <property type="project" value="UniProtKB-SubCell"/>
</dbReference>
<feature type="transmembrane region" description="Helical" evidence="15">
    <location>
        <begin position="349"/>
        <end position="366"/>
    </location>
</feature>
<evidence type="ECO:0000256" key="4">
    <source>
        <dbReference type="ARBA" id="ARBA00022448"/>
    </source>
</evidence>
<evidence type="ECO:0000313" key="18">
    <source>
        <dbReference type="Proteomes" id="UP000812440"/>
    </source>
</evidence>
<evidence type="ECO:0000256" key="15">
    <source>
        <dbReference type="SAM" id="Phobius"/>
    </source>
</evidence>
<dbReference type="InterPro" id="IPR036259">
    <property type="entry name" value="MFS_trans_sf"/>
</dbReference>
<evidence type="ECO:0000256" key="8">
    <source>
        <dbReference type="ARBA" id="ARBA00022989"/>
    </source>
</evidence>
<comment type="catalytic activity">
    <reaction evidence="11">
        <text>heme b(in) = heme b(out)</text>
        <dbReference type="Rhea" id="RHEA:75443"/>
        <dbReference type="ChEBI" id="CHEBI:60344"/>
    </reaction>
</comment>
<dbReference type="Pfam" id="PF07690">
    <property type="entry name" value="MFS_1"/>
    <property type="match status" value="1"/>
</dbReference>
<dbReference type="GO" id="GO:0097037">
    <property type="term" value="P:heme export"/>
    <property type="evidence" value="ECO:0007669"/>
    <property type="project" value="TreeGrafter"/>
</dbReference>
<dbReference type="GO" id="GO:0015220">
    <property type="term" value="F:choline transmembrane transporter activity"/>
    <property type="evidence" value="ECO:0007669"/>
    <property type="project" value="UniProtKB-ARBA"/>
</dbReference>
<feature type="transmembrane region" description="Helical" evidence="15">
    <location>
        <begin position="55"/>
        <end position="75"/>
    </location>
</feature>
<dbReference type="OrthoDB" id="422206at2759"/>
<evidence type="ECO:0000256" key="9">
    <source>
        <dbReference type="ARBA" id="ARBA00023128"/>
    </source>
</evidence>
<gene>
    <name evidence="17" type="ORF">GDO86_015865</name>
</gene>
<keyword evidence="6 15" id="KW-0812">Transmembrane</keyword>
<feature type="domain" description="Major facilitator superfamily (MFS) profile" evidence="16">
    <location>
        <begin position="57"/>
        <end position="462"/>
    </location>
</feature>
<keyword evidence="7" id="KW-0256">Endoplasmic reticulum</keyword>
<comment type="caution">
    <text evidence="17">The sequence shown here is derived from an EMBL/GenBank/DDBJ whole genome shotgun (WGS) entry which is preliminary data.</text>
</comment>
<comment type="similarity">
    <text evidence="14">Belongs to the major facilitator superfamily. Feline leukemia virus subgroup C receptor (TC 2.A.1.28.1) family.</text>
</comment>
<evidence type="ECO:0000256" key="14">
    <source>
        <dbReference type="ARBA" id="ARBA00046338"/>
    </source>
</evidence>
<evidence type="ECO:0000256" key="12">
    <source>
        <dbReference type="ARBA" id="ARBA00036811"/>
    </source>
</evidence>
<feature type="transmembrane region" description="Helical" evidence="15">
    <location>
        <begin position="437"/>
        <end position="457"/>
    </location>
</feature>
<keyword evidence="5" id="KW-1003">Cell membrane</keyword>
<protein>
    <recommendedName>
        <fullName evidence="16">Major facilitator superfamily (MFS) profile domain-containing protein</fullName>
    </recommendedName>
</protein>
<dbReference type="SUPFAM" id="SSF103473">
    <property type="entry name" value="MFS general substrate transporter"/>
    <property type="match status" value="1"/>
</dbReference>
<dbReference type="GO" id="GO:0005789">
    <property type="term" value="C:endoplasmic reticulum membrane"/>
    <property type="evidence" value="ECO:0007669"/>
    <property type="project" value="UniProtKB-SubCell"/>
</dbReference>
<dbReference type="InterPro" id="IPR020846">
    <property type="entry name" value="MFS_dom"/>
</dbReference>
<evidence type="ECO:0000256" key="2">
    <source>
        <dbReference type="ARBA" id="ARBA00004477"/>
    </source>
</evidence>
<keyword evidence="4" id="KW-0813">Transport</keyword>
<evidence type="ECO:0000256" key="7">
    <source>
        <dbReference type="ARBA" id="ARBA00022824"/>
    </source>
</evidence>
<dbReference type="PROSITE" id="PS50850">
    <property type="entry name" value="MFS"/>
    <property type="match status" value="1"/>
</dbReference>
<evidence type="ECO:0000256" key="5">
    <source>
        <dbReference type="ARBA" id="ARBA00022475"/>
    </source>
</evidence>
<feature type="transmembrane region" description="Helical" evidence="15">
    <location>
        <begin position="184"/>
        <end position="206"/>
    </location>
</feature>
<evidence type="ECO:0000256" key="3">
    <source>
        <dbReference type="ARBA" id="ARBA00004651"/>
    </source>
</evidence>
<keyword evidence="8 15" id="KW-1133">Transmembrane helix</keyword>
<feature type="transmembrane region" description="Helical" evidence="15">
    <location>
        <begin position="372"/>
        <end position="391"/>
    </location>
</feature>
<dbReference type="GO" id="GO:0020037">
    <property type="term" value="F:heme binding"/>
    <property type="evidence" value="ECO:0007669"/>
    <property type="project" value="TreeGrafter"/>
</dbReference>
<feature type="transmembrane region" description="Helical" evidence="15">
    <location>
        <begin position="95"/>
        <end position="115"/>
    </location>
</feature>
<name>A0A8T2JZK8_9PIPI</name>
<dbReference type="Gene3D" id="1.20.1250.20">
    <property type="entry name" value="MFS general substrate transporter like domains"/>
    <property type="match status" value="2"/>
</dbReference>
<evidence type="ECO:0000256" key="1">
    <source>
        <dbReference type="ARBA" id="ARBA00004225"/>
    </source>
</evidence>
<dbReference type="FunFam" id="1.20.1250.20:FF:000101">
    <property type="entry name" value="feline leukemia virus subgroup C receptor-related protein 2"/>
    <property type="match status" value="1"/>
</dbReference>
<evidence type="ECO:0000259" key="16">
    <source>
        <dbReference type="PROSITE" id="PS50850"/>
    </source>
</evidence>
<dbReference type="AlphaFoldDB" id="A0A8T2JZK8"/>
<keyword evidence="9" id="KW-0496">Mitochondrion</keyword>
<comment type="catalytic activity">
    <reaction evidence="12">
        <text>choline(out) = choline(in)</text>
        <dbReference type="Rhea" id="RHEA:32751"/>
        <dbReference type="ChEBI" id="CHEBI:15354"/>
    </reaction>
</comment>
<evidence type="ECO:0000256" key="10">
    <source>
        <dbReference type="ARBA" id="ARBA00023136"/>
    </source>
</evidence>
<feature type="transmembrane region" description="Helical" evidence="15">
    <location>
        <begin position="411"/>
        <end position="431"/>
    </location>
</feature>
<feature type="transmembrane region" description="Helical" evidence="15">
    <location>
        <begin position="122"/>
        <end position="139"/>
    </location>
</feature>
<evidence type="ECO:0000256" key="6">
    <source>
        <dbReference type="ARBA" id="ARBA00022692"/>
    </source>
</evidence>
<dbReference type="Proteomes" id="UP000812440">
    <property type="component" value="Chromosome 8_10"/>
</dbReference>
<organism evidence="17 18">
    <name type="scientific">Hymenochirus boettgeri</name>
    <name type="common">Congo dwarf clawed frog</name>
    <dbReference type="NCBI Taxonomy" id="247094"/>
    <lineage>
        <taxon>Eukaryota</taxon>
        <taxon>Metazoa</taxon>
        <taxon>Chordata</taxon>
        <taxon>Craniata</taxon>
        <taxon>Vertebrata</taxon>
        <taxon>Euteleostomi</taxon>
        <taxon>Amphibia</taxon>
        <taxon>Batrachia</taxon>
        <taxon>Anura</taxon>
        <taxon>Pipoidea</taxon>
        <taxon>Pipidae</taxon>
        <taxon>Pipinae</taxon>
        <taxon>Hymenochirus</taxon>
    </lineage>
</organism>
<evidence type="ECO:0000256" key="13">
    <source>
        <dbReference type="ARBA" id="ARBA00045087"/>
    </source>
</evidence>
<proteinExistence type="inferred from homology"/>
<dbReference type="PANTHER" id="PTHR10924">
    <property type="entry name" value="MAJOR FACILITATOR SUPERFAMILY PROTEIN-RELATED"/>
    <property type="match status" value="1"/>
</dbReference>
<dbReference type="InterPro" id="IPR011701">
    <property type="entry name" value="MFS"/>
</dbReference>
<dbReference type="InterPro" id="IPR049680">
    <property type="entry name" value="FLVCR1-2_SLC49-like"/>
</dbReference>
<accession>A0A8T2JZK8</accession>
<sequence length="511" mass="56175">MVQEAPPNDVLLDFAVSPSMTEKIIRPGSGVSNQSPENELGQQSEKVTKLYIRRWFIVLLFSSYSLCNAFQWLQYGIISNIFIQYYGVSSIAIDWLSMSYMIAYIPLLFPVAWLLDTRGLRVIALIGSGMNCVGAWIKTCSARPDLYGVTLFGQLVCAVAQVFILGMPSHLASVWFSSSEVSTACSIGVFGNQLGVALGFVLPPMLVPNIENKDMLSYYIRVMFFGTAAVASTLFILIIFVFQDAPKKPPSLAQAALLAIPRSQYSYKQSILRLLRNGNFILLILSYGLNTGAFYSLSTLLNRMILTYYPGEELNAGRIGLTITISGMLGALLTGLWLDRTKTYKQTTLLVYALSLTGMITFTFTLNLGNLWVVFVVAGCLGFFMTGYLPLGFEFAAELTHPESEGTSSGLLNVAAQVFGLIFTSSQGQILENFGVRAGNIFLCCFLLVGTVITAFIKPDLRRQKANQEASRSLLFGPCKVYAQSKIQMTKIAVQHTESEEVPSTLLSCQD</sequence>